<dbReference type="InterPro" id="IPR017703">
    <property type="entry name" value="YgfZ/GCV_T_CS"/>
</dbReference>
<evidence type="ECO:0000313" key="2">
    <source>
        <dbReference type="EMBL" id="MBC3875440.1"/>
    </source>
</evidence>
<dbReference type="Pfam" id="PF01571">
    <property type="entry name" value="GCV_T"/>
    <property type="match status" value="1"/>
</dbReference>
<sequence length="340" mass="37546">MSTTTQFLESAETLDMSKLGITQLQNGYVCQLSDQSLIQARGDDAASFLHNQLSNDVEHLNDTQSRYAAYCTPKGRMLASFLYWKMDGNIVLQCSASLQPALQKRLQMFVMRSKVKLSEVSEQFAILGLGGKAAEAFLLTQFDQLPSAINDKVSSDDAGTLVRLHDAFDTARYQWVVAQEKLTAISANMNVSLLKVDASIWRLGNIHAGLPQVVELSKEKFVPQMINFELIGGVNFRKGCYPGQEIVARSQYLGKLKRRMAIATVKTDVVDVAMEIFSDNDPSQPCGMIVSAERNFGEGFACLVEIKLADQEQGKVHLGASDGPILEFLPLPYAYLDVTE</sequence>
<feature type="domain" description="GCVT N-terminal" evidence="1">
    <location>
        <begin position="31"/>
        <end position="140"/>
    </location>
</feature>
<dbReference type="InterPro" id="IPR045179">
    <property type="entry name" value="YgfZ/GcvT"/>
</dbReference>
<dbReference type="NCBIfam" id="TIGR03317">
    <property type="entry name" value="ygfZ_signature"/>
    <property type="match status" value="1"/>
</dbReference>
<dbReference type="RefSeq" id="WP_186943401.1">
    <property type="nucleotide sequence ID" value="NZ_JACOGA010000018.1"/>
</dbReference>
<dbReference type="EMBL" id="JACOGA010000018">
    <property type="protein sequence ID" value="MBC3875440.1"/>
    <property type="molecule type" value="Genomic_DNA"/>
</dbReference>
<dbReference type="SUPFAM" id="SSF103025">
    <property type="entry name" value="Folate-binding domain"/>
    <property type="match status" value="1"/>
</dbReference>
<accession>A0ABR6YFV1</accession>
<keyword evidence="3" id="KW-1185">Reference proteome</keyword>
<evidence type="ECO:0000259" key="1">
    <source>
        <dbReference type="Pfam" id="PF01571"/>
    </source>
</evidence>
<proteinExistence type="predicted"/>
<dbReference type="Proteomes" id="UP000624279">
    <property type="component" value="Unassembled WGS sequence"/>
</dbReference>
<dbReference type="InterPro" id="IPR006222">
    <property type="entry name" value="GCVT_N"/>
</dbReference>
<dbReference type="PANTHER" id="PTHR22602:SF0">
    <property type="entry name" value="TRANSFERASE CAF17, MITOCHONDRIAL-RELATED"/>
    <property type="match status" value="1"/>
</dbReference>
<evidence type="ECO:0000313" key="3">
    <source>
        <dbReference type="Proteomes" id="UP000624279"/>
    </source>
</evidence>
<dbReference type="Gene3D" id="3.30.70.1630">
    <property type="match status" value="1"/>
</dbReference>
<gene>
    <name evidence="2" type="ORF">H8K55_17760</name>
</gene>
<dbReference type="Gene3D" id="3.30.70.1400">
    <property type="entry name" value="Aminomethyltransferase beta-barrel domains"/>
    <property type="match status" value="1"/>
</dbReference>
<protein>
    <submittedName>
        <fullName evidence="2">Folate-binding protein YgfZ</fullName>
    </submittedName>
</protein>
<dbReference type="PANTHER" id="PTHR22602">
    <property type="entry name" value="TRANSFERASE CAF17, MITOCHONDRIAL-RELATED"/>
    <property type="match status" value="1"/>
</dbReference>
<dbReference type="Gene3D" id="2.40.30.160">
    <property type="match status" value="1"/>
</dbReference>
<name>A0ABR6YFV1_9BURK</name>
<reference evidence="2 3" key="1">
    <citation type="submission" date="2020-08" db="EMBL/GenBank/DDBJ databases">
        <title>Novel species isolated from subtropical streams in China.</title>
        <authorList>
            <person name="Lu H."/>
        </authorList>
    </citation>
    <scope>NUCLEOTIDE SEQUENCE [LARGE SCALE GENOMIC DNA]</scope>
    <source>
        <strain evidence="2 3">LX15W</strain>
    </source>
</reference>
<organism evidence="2 3">
    <name type="scientific">Undibacterium flavidum</name>
    <dbReference type="NCBI Taxonomy" id="2762297"/>
    <lineage>
        <taxon>Bacteria</taxon>
        <taxon>Pseudomonadati</taxon>
        <taxon>Pseudomonadota</taxon>
        <taxon>Betaproteobacteria</taxon>
        <taxon>Burkholderiales</taxon>
        <taxon>Oxalobacteraceae</taxon>
        <taxon>Undibacterium</taxon>
    </lineage>
</organism>
<comment type="caution">
    <text evidence="2">The sequence shown here is derived from an EMBL/GenBank/DDBJ whole genome shotgun (WGS) entry which is preliminary data.</text>
</comment>